<proteinExistence type="predicted"/>
<feature type="region of interest" description="Disordered" evidence="1">
    <location>
        <begin position="164"/>
        <end position="186"/>
    </location>
</feature>
<evidence type="ECO:0000313" key="4">
    <source>
        <dbReference type="Proteomes" id="UP000730481"/>
    </source>
</evidence>
<comment type="caution">
    <text evidence="3">The sequence shown here is derived from an EMBL/GenBank/DDBJ whole genome shotgun (WGS) entry which is preliminary data.</text>
</comment>
<feature type="domain" description="BTB" evidence="2">
    <location>
        <begin position="60"/>
        <end position="126"/>
    </location>
</feature>
<name>A0A9P5DU46_9HYPO</name>
<keyword evidence="4" id="KW-1185">Reference proteome</keyword>
<dbReference type="OrthoDB" id="6359816at2759"/>
<evidence type="ECO:0000259" key="2">
    <source>
        <dbReference type="PROSITE" id="PS50097"/>
    </source>
</evidence>
<accession>A0A9P5DU46</accession>
<evidence type="ECO:0000313" key="3">
    <source>
        <dbReference type="EMBL" id="KAF4337301.1"/>
    </source>
</evidence>
<evidence type="ECO:0000256" key="1">
    <source>
        <dbReference type="SAM" id="MobiDB-lite"/>
    </source>
</evidence>
<dbReference type="PROSITE" id="PS50097">
    <property type="entry name" value="BTB"/>
    <property type="match status" value="1"/>
</dbReference>
<dbReference type="SMART" id="SM00225">
    <property type="entry name" value="BTB"/>
    <property type="match status" value="1"/>
</dbReference>
<dbReference type="InterPro" id="IPR000210">
    <property type="entry name" value="BTB/POZ_dom"/>
</dbReference>
<dbReference type="InterPro" id="IPR011333">
    <property type="entry name" value="SKP1/BTB/POZ_sf"/>
</dbReference>
<dbReference type="Pfam" id="PF00651">
    <property type="entry name" value="BTB"/>
    <property type="match status" value="1"/>
</dbReference>
<feature type="compositionally biased region" description="Polar residues" evidence="1">
    <location>
        <begin position="16"/>
        <end position="27"/>
    </location>
</feature>
<feature type="region of interest" description="Disordered" evidence="1">
    <location>
        <begin position="1"/>
        <end position="29"/>
    </location>
</feature>
<protein>
    <recommendedName>
        <fullName evidence="2">BTB domain-containing protein</fullName>
    </recommendedName>
</protein>
<dbReference type="Proteomes" id="UP000730481">
    <property type="component" value="Unassembled WGS sequence"/>
</dbReference>
<reference evidence="3" key="1">
    <citation type="journal article" date="2017" name="Mycologia">
        <title>Fusarium algeriense, sp. nov., a novel toxigenic crown rot pathogen of durum wheat from Algeria is nested in the Fusarium burgessii species complex.</title>
        <authorList>
            <person name="Laraba I."/>
            <person name="Keddad A."/>
            <person name="Boureghda H."/>
            <person name="Abdallah N."/>
            <person name="Vaughan M.M."/>
            <person name="Proctor R.H."/>
            <person name="Busman M."/>
            <person name="O'Donnell K."/>
        </authorList>
    </citation>
    <scope>NUCLEOTIDE SEQUENCE</scope>
    <source>
        <strain evidence="3">NRRL 25174</strain>
    </source>
</reference>
<gene>
    <name evidence="3" type="ORF">FBEOM_8814</name>
</gene>
<reference evidence="3" key="2">
    <citation type="submission" date="2020-02" db="EMBL/GenBank/DDBJ databases">
        <title>Identification and distribution of gene clusters putatively required for synthesis of sphingolipid metabolism inhibitors in phylogenetically diverse species of the filamentous fungus Fusarium.</title>
        <authorList>
            <person name="Kim H.-S."/>
            <person name="Busman M."/>
            <person name="Brown D.W."/>
            <person name="Divon H."/>
            <person name="Uhlig S."/>
            <person name="Proctor R.H."/>
        </authorList>
    </citation>
    <scope>NUCLEOTIDE SEQUENCE</scope>
    <source>
        <strain evidence="3">NRRL 25174</strain>
    </source>
</reference>
<dbReference type="SUPFAM" id="SSF54695">
    <property type="entry name" value="POZ domain"/>
    <property type="match status" value="1"/>
</dbReference>
<dbReference type="EMBL" id="PVQB02000429">
    <property type="protein sequence ID" value="KAF4337301.1"/>
    <property type="molecule type" value="Genomic_DNA"/>
</dbReference>
<dbReference type="PANTHER" id="PTHR47843:SF5">
    <property type="entry name" value="BTB_POZ DOMAIN PROTEIN"/>
    <property type="match status" value="1"/>
</dbReference>
<dbReference type="PANTHER" id="PTHR47843">
    <property type="entry name" value="BTB DOMAIN-CONTAINING PROTEIN-RELATED"/>
    <property type="match status" value="1"/>
</dbReference>
<dbReference type="Gene3D" id="3.30.710.10">
    <property type="entry name" value="Potassium Channel Kv1.1, Chain A"/>
    <property type="match status" value="1"/>
</dbReference>
<organism evidence="3 4">
    <name type="scientific">Fusarium beomiforme</name>
    <dbReference type="NCBI Taxonomy" id="44412"/>
    <lineage>
        <taxon>Eukaryota</taxon>
        <taxon>Fungi</taxon>
        <taxon>Dikarya</taxon>
        <taxon>Ascomycota</taxon>
        <taxon>Pezizomycotina</taxon>
        <taxon>Sordariomycetes</taxon>
        <taxon>Hypocreomycetidae</taxon>
        <taxon>Hypocreales</taxon>
        <taxon>Nectriaceae</taxon>
        <taxon>Fusarium</taxon>
        <taxon>Fusarium burgessii species complex</taxon>
    </lineage>
</organism>
<sequence>MAPKDIDISDIDPALWTTSPTHSSESFDQMDDEETFAVDDICAATTRGSFYKILSEGHYSDISVVCRGKEFKIHRAIVCTQSGWFEKAFLSPPKKRTIRSVTLDEDPDVFQHLLEFLYTGTYTVRKPLTPDEAERTKEIQETLEGHPRCTIAKDNVPARHVRRSTRLLSTAPAPPQPETAPKSSEISFPSEISHSVNLFIMAQKYGIPALQLLVRDRFYVTCKDRWVNKSWSNWDATKEFEDVVLEVYVSTEEVNTPLWKALCKLICIKKEGDKMKERMGAVMGEHAELGAGVERYMLEVGGR</sequence>
<dbReference type="AlphaFoldDB" id="A0A9P5DU46"/>
<dbReference type="CDD" id="cd18186">
    <property type="entry name" value="BTB_POZ_ZBTB_KLHL-like"/>
    <property type="match status" value="1"/>
</dbReference>